<dbReference type="Proteomes" id="UP001162992">
    <property type="component" value="Chromosome 9"/>
</dbReference>
<proteinExistence type="predicted"/>
<sequence>MAISKEEKHSKRIGVISCFQMKDSTRLHKSTSRIDAKRFPSASRLRHQTAHSPNMMAPSPFSGVPSSIPFKWEEVPGKPKPDAINSIASPLLQLPPRLSFSRQMVTSPGTQEHPQIYSKRVLLNRSRSKSFPDCGTKMWNPTYSIVSDKTGNPKVEEKDEKKESICEEFTESLSSPRSILAGFDSHSQASSSSPDVPVPPRRNYEFFAASPLRRSLSDVRNFEPSLTEEDINSNSGHIAVGITRNLFRLLHRKTKRSSNGRENSRCSTDSDLWSPTLATYLVRFEHDKIEKILHKKLQEVTPAPTPSGIIRPELLTPPPFVQSEIPKRRSMSHSQWFFNNIYRSYDLITTGWKVFKKVEQTTVLGPTLPELIRMP</sequence>
<name>A0ACC2CQB8_DIPCM</name>
<evidence type="ECO:0000313" key="1">
    <source>
        <dbReference type="EMBL" id="KAJ7544258.1"/>
    </source>
</evidence>
<protein>
    <submittedName>
        <fullName evidence="1">Uncharacterized protein</fullName>
    </submittedName>
</protein>
<accession>A0ACC2CQB8</accession>
<dbReference type="EMBL" id="CM055100">
    <property type="protein sequence ID" value="KAJ7544258.1"/>
    <property type="molecule type" value="Genomic_DNA"/>
</dbReference>
<keyword evidence="2" id="KW-1185">Reference proteome</keyword>
<comment type="caution">
    <text evidence="1">The sequence shown here is derived from an EMBL/GenBank/DDBJ whole genome shotgun (WGS) entry which is preliminary data.</text>
</comment>
<evidence type="ECO:0000313" key="2">
    <source>
        <dbReference type="Proteomes" id="UP001162992"/>
    </source>
</evidence>
<gene>
    <name evidence="1" type="ORF">O6H91_09G071100</name>
</gene>
<reference evidence="2" key="1">
    <citation type="journal article" date="2024" name="Proc. Natl. Acad. Sci. U.S.A.">
        <title>Extraordinary preservation of gene collinearity over three hundred million years revealed in homosporous lycophytes.</title>
        <authorList>
            <person name="Li C."/>
            <person name="Wickell D."/>
            <person name="Kuo L.Y."/>
            <person name="Chen X."/>
            <person name="Nie B."/>
            <person name="Liao X."/>
            <person name="Peng D."/>
            <person name="Ji J."/>
            <person name="Jenkins J."/>
            <person name="Williams M."/>
            <person name="Shu S."/>
            <person name="Plott C."/>
            <person name="Barry K."/>
            <person name="Rajasekar S."/>
            <person name="Grimwood J."/>
            <person name="Han X."/>
            <person name="Sun S."/>
            <person name="Hou Z."/>
            <person name="He W."/>
            <person name="Dai G."/>
            <person name="Sun C."/>
            <person name="Schmutz J."/>
            <person name="Leebens-Mack J.H."/>
            <person name="Li F.W."/>
            <person name="Wang L."/>
        </authorList>
    </citation>
    <scope>NUCLEOTIDE SEQUENCE [LARGE SCALE GENOMIC DNA]</scope>
    <source>
        <strain evidence="2">cv. PW_Plant_1</strain>
    </source>
</reference>
<organism evidence="1 2">
    <name type="scientific">Diphasiastrum complanatum</name>
    <name type="common">Issler's clubmoss</name>
    <name type="synonym">Lycopodium complanatum</name>
    <dbReference type="NCBI Taxonomy" id="34168"/>
    <lineage>
        <taxon>Eukaryota</taxon>
        <taxon>Viridiplantae</taxon>
        <taxon>Streptophyta</taxon>
        <taxon>Embryophyta</taxon>
        <taxon>Tracheophyta</taxon>
        <taxon>Lycopodiopsida</taxon>
        <taxon>Lycopodiales</taxon>
        <taxon>Lycopodiaceae</taxon>
        <taxon>Lycopodioideae</taxon>
        <taxon>Diphasiastrum</taxon>
    </lineage>
</organism>